<dbReference type="InterPro" id="IPR013216">
    <property type="entry name" value="Methyltransf_11"/>
</dbReference>
<name>A0AAP2G1D4_9BACT</name>
<comment type="similarity">
    <text evidence="1">Belongs to the methyltransferase superfamily.</text>
</comment>
<dbReference type="AlphaFoldDB" id="A0AAP2G1D4"/>
<dbReference type="PANTHER" id="PTHR44942">
    <property type="entry name" value="METHYLTRANSF_11 DOMAIN-CONTAINING PROTEIN"/>
    <property type="match status" value="1"/>
</dbReference>
<dbReference type="GO" id="GO:0032259">
    <property type="term" value="P:methylation"/>
    <property type="evidence" value="ECO:0007669"/>
    <property type="project" value="UniProtKB-KW"/>
</dbReference>
<keyword evidence="3" id="KW-0808">Transferase</keyword>
<dbReference type="CDD" id="cd02440">
    <property type="entry name" value="AdoMet_MTases"/>
    <property type="match status" value="1"/>
</dbReference>
<evidence type="ECO:0000259" key="4">
    <source>
        <dbReference type="Pfam" id="PF08241"/>
    </source>
</evidence>
<protein>
    <submittedName>
        <fullName evidence="5">Class I SAM-dependent methyltransferase</fullName>
    </submittedName>
</protein>
<evidence type="ECO:0000313" key="5">
    <source>
        <dbReference type="EMBL" id="MBS9523972.1"/>
    </source>
</evidence>
<dbReference type="InterPro" id="IPR051052">
    <property type="entry name" value="Diverse_substrate_MTase"/>
</dbReference>
<dbReference type="InterPro" id="IPR029063">
    <property type="entry name" value="SAM-dependent_MTases_sf"/>
</dbReference>
<sequence>MKDRFSHDSAGYANFRPHYPESVFKELFGLCVSFDAALDVATGNGQVARHLARKFSQVKATDISEQQIKNAYQASNLEYSIQPAEESSFVDHSFDLITVGQAVHWFDFNSFYAEVRRLLKPNGLLAILGYGLIQSEPSVELIIGYFYSDILGNYWDPERKWIDENYQTIPFPFKEVDFSNHTIAYSWNLEQLTGYLQTWSAVKNYKNQTGLDIMPQVTEELKKAFGERKEVKVSFPILARIGKV</sequence>
<dbReference type="EMBL" id="JAHCMY010000003">
    <property type="protein sequence ID" value="MBS9523972.1"/>
    <property type="molecule type" value="Genomic_DNA"/>
</dbReference>
<evidence type="ECO:0000256" key="2">
    <source>
        <dbReference type="ARBA" id="ARBA00022603"/>
    </source>
</evidence>
<dbReference type="Proteomes" id="UP001319104">
    <property type="component" value="Unassembled WGS sequence"/>
</dbReference>
<feature type="domain" description="Methyltransferase type 11" evidence="4">
    <location>
        <begin position="38"/>
        <end position="127"/>
    </location>
</feature>
<dbReference type="GO" id="GO:0008757">
    <property type="term" value="F:S-adenosylmethionine-dependent methyltransferase activity"/>
    <property type="evidence" value="ECO:0007669"/>
    <property type="project" value="InterPro"/>
</dbReference>
<dbReference type="Pfam" id="PF08241">
    <property type="entry name" value="Methyltransf_11"/>
    <property type="match status" value="1"/>
</dbReference>
<dbReference type="Gene3D" id="3.40.50.150">
    <property type="entry name" value="Vaccinia Virus protein VP39"/>
    <property type="match status" value="1"/>
</dbReference>
<keyword evidence="2 5" id="KW-0489">Methyltransferase</keyword>
<proteinExistence type="inferred from homology"/>
<organism evidence="5 6">
    <name type="scientific">Litoribacter ruber</name>
    <dbReference type="NCBI Taxonomy" id="702568"/>
    <lineage>
        <taxon>Bacteria</taxon>
        <taxon>Pseudomonadati</taxon>
        <taxon>Bacteroidota</taxon>
        <taxon>Cytophagia</taxon>
        <taxon>Cytophagales</taxon>
        <taxon>Cyclobacteriaceae</taxon>
        <taxon>Litoribacter</taxon>
    </lineage>
</organism>
<evidence type="ECO:0000256" key="1">
    <source>
        <dbReference type="ARBA" id="ARBA00008361"/>
    </source>
</evidence>
<dbReference type="RefSeq" id="WP_213944839.1">
    <property type="nucleotide sequence ID" value="NZ_JAHCMY010000003.1"/>
</dbReference>
<evidence type="ECO:0000313" key="6">
    <source>
        <dbReference type="Proteomes" id="UP001319104"/>
    </source>
</evidence>
<accession>A0AAP2G1D4</accession>
<reference evidence="5 6" key="1">
    <citation type="submission" date="2021-05" db="EMBL/GenBank/DDBJ databases">
        <authorList>
            <person name="Zhang Z.D."/>
            <person name="Osman G."/>
        </authorList>
    </citation>
    <scope>NUCLEOTIDE SEQUENCE [LARGE SCALE GENOMIC DNA]</scope>
    <source>
        <strain evidence="5 6">KCTC 32217</strain>
    </source>
</reference>
<evidence type="ECO:0000256" key="3">
    <source>
        <dbReference type="ARBA" id="ARBA00022679"/>
    </source>
</evidence>
<keyword evidence="6" id="KW-1185">Reference proteome</keyword>
<gene>
    <name evidence="5" type="ORF">KI659_08085</name>
</gene>
<dbReference type="SUPFAM" id="SSF53335">
    <property type="entry name" value="S-adenosyl-L-methionine-dependent methyltransferases"/>
    <property type="match status" value="1"/>
</dbReference>
<dbReference type="PANTHER" id="PTHR44942:SF4">
    <property type="entry name" value="METHYLTRANSFERASE TYPE 11 DOMAIN-CONTAINING PROTEIN"/>
    <property type="match status" value="1"/>
</dbReference>
<comment type="caution">
    <text evidence="5">The sequence shown here is derived from an EMBL/GenBank/DDBJ whole genome shotgun (WGS) entry which is preliminary data.</text>
</comment>